<sequence length="138" mass="14921">MVAQTLSAAVMAEANGALWAGSKEAFLPYSAMDLEGLCHYTLEVPESFKADGVFCRPAMFQPEGGFDKGGEEHSLILCRNNRGCLPDRKPVWCRLVVVGDDASSGILFHYGEGQKSTHLSGAWGISYHSASERLLSPL</sequence>
<organism evidence="1 2">
    <name type="scientific">Symbiodinium microadriaticum</name>
    <name type="common">Dinoflagellate</name>
    <name type="synonym">Zooxanthella microadriatica</name>
    <dbReference type="NCBI Taxonomy" id="2951"/>
    <lineage>
        <taxon>Eukaryota</taxon>
        <taxon>Sar</taxon>
        <taxon>Alveolata</taxon>
        <taxon>Dinophyceae</taxon>
        <taxon>Suessiales</taxon>
        <taxon>Symbiodiniaceae</taxon>
        <taxon>Symbiodinium</taxon>
    </lineage>
</organism>
<protein>
    <submittedName>
        <fullName evidence="1">Uncharacterized protein</fullName>
    </submittedName>
</protein>
<accession>A0A1Q9D7R5</accession>
<gene>
    <name evidence="1" type="ORF">AK812_SmicGene27164</name>
</gene>
<dbReference type="AlphaFoldDB" id="A0A1Q9D7R5"/>
<proteinExistence type="predicted"/>
<keyword evidence="2" id="KW-1185">Reference proteome</keyword>
<name>A0A1Q9D7R5_SYMMI</name>
<evidence type="ECO:0000313" key="2">
    <source>
        <dbReference type="Proteomes" id="UP000186817"/>
    </source>
</evidence>
<dbReference type="Proteomes" id="UP000186817">
    <property type="component" value="Unassembled WGS sequence"/>
</dbReference>
<reference evidence="1 2" key="1">
    <citation type="submission" date="2016-02" db="EMBL/GenBank/DDBJ databases">
        <title>Genome analysis of coral dinoflagellate symbionts highlights evolutionary adaptations to a symbiotic lifestyle.</title>
        <authorList>
            <person name="Aranda M."/>
            <person name="Li Y."/>
            <person name="Liew Y.J."/>
            <person name="Baumgarten S."/>
            <person name="Simakov O."/>
            <person name="Wilson M."/>
            <person name="Piel J."/>
            <person name="Ashoor H."/>
            <person name="Bougouffa S."/>
            <person name="Bajic V.B."/>
            <person name="Ryu T."/>
            <person name="Ravasi T."/>
            <person name="Bayer T."/>
            <person name="Micklem G."/>
            <person name="Kim H."/>
            <person name="Bhak J."/>
            <person name="Lajeunesse T.C."/>
            <person name="Voolstra C.R."/>
        </authorList>
    </citation>
    <scope>NUCLEOTIDE SEQUENCE [LARGE SCALE GENOMIC DNA]</scope>
    <source>
        <strain evidence="1 2">CCMP2467</strain>
    </source>
</reference>
<dbReference type="EMBL" id="LSRX01000677">
    <property type="protein sequence ID" value="OLP91157.1"/>
    <property type="molecule type" value="Genomic_DNA"/>
</dbReference>
<evidence type="ECO:0000313" key="1">
    <source>
        <dbReference type="EMBL" id="OLP91157.1"/>
    </source>
</evidence>
<comment type="caution">
    <text evidence="1">The sequence shown here is derived from an EMBL/GenBank/DDBJ whole genome shotgun (WGS) entry which is preliminary data.</text>
</comment>